<evidence type="ECO:0000256" key="2">
    <source>
        <dbReference type="ARBA" id="ARBA00010581"/>
    </source>
</evidence>
<feature type="transmembrane region" description="Helical" evidence="8">
    <location>
        <begin position="186"/>
        <end position="206"/>
    </location>
</feature>
<evidence type="ECO:0000256" key="7">
    <source>
        <dbReference type="RuleBase" id="RU003376"/>
    </source>
</evidence>
<gene>
    <name evidence="10" type="ORF">CUU66_23185</name>
</gene>
<dbReference type="GO" id="GO:0004129">
    <property type="term" value="F:cytochrome-c oxidase activity"/>
    <property type="evidence" value="ECO:0007669"/>
    <property type="project" value="InterPro"/>
</dbReference>
<sequence>MASVQEKFTEMTWPSSPEKATLEAKNKFLGFWFFLGGETVLFGSLFATYLALKDKVPDSSHPLAKDLYSMDLTFAATMLLLTSSLTSVYAMYHMKNFNFQRMQAWLLITVLLGAAFLGLEIYEFNHYVHEGHKFTSSAFGSAFYSLVGFHGGHVAFGLLWILSLMVRNAKRGLDLYNAPKFYVASLYWHFIDVVWVFIFTVVYLMGMVG</sequence>
<dbReference type="InterPro" id="IPR024791">
    <property type="entry name" value="Cyt_c/ubiquinol_Oxase_su3"/>
</dbReference>
<feature type="transmembrane region" description="Helical" evidence="8">
    <location>
        <begin position="104"/>
        <end position="122"/>
    </location>
</feature>
<proteinExistence type="inferred from homology"/>
<name>A0A2N5LZQ9_9BACI</name>
<dbReference type="GO" id="GO:0019646">
    <property type="term" value="P:aerobic electron transport chain"/>
    <property type="evidence" value="ECO:0007669"/>
    <property type="project" value="InterPro"/>
</dbReference>
<keyword evidence="4 7" id="KW-0812">Transmembrane</keyword>
<dbReference type="InterPro" id="IPR013833">
    <property type="entry name" value="Cyt_c_oxidase_su3_a-hlx"/>
</dbReference>
<keyword evidence="11" id="KW-1185">Reference proteome</keyword>
<dbReference type="PANTHER" id="PTHR11403">
    <property type="entry name" value="CYTOCHROME C OXIDASE SUBUNIT III"/>
    <property type="match status" value="1"/>
</dbReference>
<evidence type="ECO:0000259" key="9">
    <source>
        <dbReference type="PROSITE" id="PS50253"/>
    </source>
</evidence>
<feature type="transmembrane region" description="Helical" evidence="8">
    <location>
        <begin position="29"/>
        <end position="52"/>
    </location>
</feature>
<comment type="caution">
    <text evidence="10">The sequence shown here is derived from an EMBL/GenBank/DDBJ whole genome shotgun (WGS) entry which is preliminary data.</text>
</comment>
<evidence type="ECO:0000256" key="5">
    <source>
        <dbReference type="ARBA" id="ARBA00022989"/>
    </source>
</evidence>
<comment type="subcellular location">
    <subcellularLocation>
        <location evidence="1 7">Cell membrane</location>
        <topology evidence="1 7">Multi-pass membrane protein</topology>
    </subcellularLocation>
</comment>
<evidence type="ECO:0000313" key="10">
    <source>
        <dbReference type="EMBL" id="PLT27581.1"/>
    </source>
</evidence>
<protein>
    <submittedName>
        <fullName evidence="10">Cytochrome (Ubi)quinol oxidase subunit III</fullName>
    </submittedName>
</protein>
<keyword evidence="5 8" id="KW-1133">Transmembrane helix</keyword>
<dbReference type="PROSITE" id="PS50253">
    <property type="entry name" value="COX3"/>
    <property type="match status" value="1"/>
</dbReference>
<dbReference type="GO" id="GO:0005886">
    <property type="term" value="C:plasma membrane"/>
    <property type="evidence" value="ECO:0007669"/>
    <property type="project" value="UniProtKB-SubCell"/>
</dbReference>
<dbReference type="Pfam" id="PF00510">
    <property type="entry name" value="COX3"/>
    <property type="match status" value="1"/>
</dbReference>
<dbReference type="InterPro" id="IPR000298">
    <property type="entry name" value="Cyt_c_oxidase-like_su3"/>
</dbReference>
<feature type="transmembrane region" description="Helical" evidence="8">
    <location>
        <begin position="72"/>
        <end position="92"/>
    </location>
</feature>
<dbReference type="EMBL" id="PGUY01000092">
    <property type="protein sequence ID" value="PLT27581.1"/>
    <property type="molecule type" value="Genomic_DNA"/>
</dbReference>
<evidence type="ECO:0000256" key="6">
    <source>
        <dbReference type="ARBA" id="ARBA00023136"/>
    </source>
</evidence>
<evidence type="ECO:0000256" key="1">
    <source>
        <dbReference type="ARBA" id="ARBA00004651"/>
    </source>
</evidence>
<dbReference type="PANTHER" id="PTHR11403:SF9">
    <property type="entry name" value="CYTOCHROME C OXIDASE SUBUNIT 3"/>
    <property type="match status" value="1"/>
</dbReference>
<dbReference type="Gene3D" id="1.20.120.80">
    <property type="entry name" value="Cytochrome c oxidase, subunit III, four-helix bundle"/>
    <property type="match status" value="1"/>
</dbReference>
<feature type="transmembrane region" description="Helical" evidence="8">
    <location>
        <begin position="142"/>
        <end position="166"/>
    </location>
</feature>
<dbReference type="Proteomes" id="UP000234748">
    <property type="component" value="Unassembled WGS sequence"/>
</dbReference>
<dbReference type="OrthoDB" id="9810850at2"/>
<dbReference type="CDD" id="cd02863">
    <property type="entry name" value="Ubiquinol_oxidase_III"/>
    <property type="match status" value="1"/>
</dbReference>
<keyword evidence="6 8" id="KW-0472">Membrane</keyword>
<evidence type="ECO:0000256" key="8">
    <source>
        <dbReference type="SAM" id="Phobius"/>
    </source>
</evidence>
<dbReference type="AlphaFoldDB" id="A0A2N5LZQ9"/>
<keyword evidence="3" id="KW-1003">Cell membrane</keyword>
<evidence type="ECO:0000313" key="11">
    <source>
        <dbReference type="Proteomes" id="UP000234748"/>
    </source>
</evidence>
<evidence type="ECO:0000256" key="4">
    <source>
        <dbReference type="ARBA" id="ARBA00022692"/>
    </source>
</evidence>
<evidence type="ECO:0000256" key="3">
    <source>
        <dbReference type="ARBA" id="ARBA00022475"/>
    </source>
</evidence>
<feature type="domain" description="Heme-copper oxidase subunit III family profile" evidence="9">
    <location>
        <begin position="1"/>
        <end position="207"/>
    </location>
</feature>
<dbReference type="FunFam" id="1.20.120.80:FF:000001">
    <property type="entry name" value="Cytochrome (Ubi)quinol oxidase subunit III"/>
    <property type="match status" value="1"/>
</dbReference>
<dbReference type="RefSeq" id="WP_101645764.1">
    <property type="nucleotide sequence ID" value="NZ_PGUY01000092.1"/>
</dbReference>
<dbReference type="SUPFAM" id="SSF81452">
    <property type="entry name" value="Cytochrome c oxidase subunit III-like"/>
    <property type="match status" value="1"/>
</dbReference>
<dbReference type="InterPro" id="IPR035973">
    <property type="entry name" value="Cyt_c_oxidase_su3-like_sf"/>
</dbReference>
<accession>A0A2N5LZQ9</accession>
<dbReference type="InterPro" id="IPR033946">
    <property type="entry name" value="Ubiquinol_oxase_su3_dom"/>
</dbReference>
<organism evidence="10 11">
    <name type="scientific">Peribacillus deserti</name>
    <dbReference type="NCBI Taxonomy" id="673318"/>
    <lineage>
        <taxon>Bacteria</taxon>
        <taxon>Bacillati</taxon>
        <taxon>Bacillota</taxon>
        <taxon>Bacilli</taxon>
        <taxon>Bacillales</taxon>
        <taxon>Bacillaceae</taxon>
        <taxon>Peribacillus</taxon>
    </lineage>
</organism>
<comment type="similarity">
    <text evidence="2 7">Belongs to the cytochrome c oxidase subunit 3 family.</text>
</comment>
<reference evidence="10 11" key="1">
    <citation type="submission" date="2017-11" db="EMBL/GenBank/DDBJ databases">
        <title>Comparitive Functional Genomics of Dry Heat Resistant strains isolated from the Viking Spacecraft.</title>
        <authorList>
            <person name="Seuylemezian A."/>
            <person name="Cooper K."/>
            <person name="Vaishampayan P."/>
        </authorList>
    </citation>
    <scope>NUCLEOTIDE SEQUENCE [LARGE SCALE GENOMIC DNA]</scope>
    <source>
        <strain evidence="10 11">V1-29</strain>
    </source>
</reference>